<dbReference type="STRING" id="463301.SAMN04487955_11288"/>
<dbReference type="GO" id="GO:0006274">
    <property type="term" value="P:DNA replication termination"/>
    <property type="evidence" value="ECO:0007669"/>
    <property type="project" value="InterPro"/>
</dbReference>
<evidence type="ECO:0000313" key="3">
    <source>
        <dbReference type="Proteomes" id="UP000198693"/>
    </source>
</evidence>
<dbReference type="RefSeq" id="WP_245784298.1">
    <property type="nucleotide sequence ID" value="NZ_FPBP01000012.1"/>
</dbReference>
<keyword evidence="3" id="KW-1185">Reference proteome</keyword>
<feature type="region of interest" description="Disordered" evidence="1">
    <location>
        <begin position="274"/>
        <end position="298"/>
    </location>
</feature>
<evidence type="ECO:0000256" key="1">
    <source>
        <dbReference type="SAM" id="MobiDB-lite"/>
    </source>
</evidence>
<reference evidence="3" key="1">
    <citation type="submission" date="2016-10" db="EMBL/GenBank/DDBJ databases">
        <authorList>
            <person name="Varghese N."/>
            <person name="Submissions S."/>
        </authorList>
    </citation>
    <scope>NUCLEOTIDE SEQUENCE [LARGE SCALE GENOMIC DNA]</scope>
    <source>
        <strain evidence="3">CGMCC 1.6981</strain>
    </source>
</reference>
<accession>A0A1I7JUU7</accession>
<dbReference type="GO" id="GO:0003677">
    <property type="term" value="F:DNA binding"/>
    <property type="evidence" value="ECO:0007669"/>
    <property type="project" value="InterPro"/>
</dbReference>
<dbReference type="Gene3D" id="3.50.14.10">
    <property type="entry name" value="Replication terminator Tus, domain 1 superfamily/Replication terminator Tus"/>
    <property type="match status" value="1"/>
</dbReference>
<evidence type="ECO:0000313" key="2">
    <source>
        <dbReference type="EMBL" id="SFU88905.1"/>
    </source>
</evidence>
<proteinExistence type="predicted"/>
<dbReference type="Proteomes" id="UP000198693">
    <property type="component" value="Unassembled WGS sequence"/>
</dbReference>
<organism evidence="2 3">
    <name type="scientific">Halomonas korlensis</name>
    <dbReference type="NCBI Taxonomy" id="463301"/>
    <lineage>
        <taxon>Bacteria</taxon>
        <taxon>Pseudomonadati</taxon>
        <taxon>Pseudomonadota</taxon>
        <taxon>Gammaproteobacteria</taxon>
        <taxon>Oceanospirillales</taxon>
        <taxon>Halomonadaceae</taxon>
        <taxon>Halomonas</taxon>
    </lineage>
</organism>
<dbReference type="EMBL" id="FPBP01000012">
    <property type="protein sequence ID" value="SFU88905.1"/>
    <property type="molecule type" value="Genomic_DNA"/>
</dbReference>
<feature type="compositionally biased region" description="Basic and acidic residues" evidence="1">
    <location>
        <begin position="289"/>
        <end position="298"/>
    </location>
</feature>
<gene>
    <name evidence="2" type="ORF">SAMN04487955_11288</name>
</gene>
<dbReference type="AlphaFoldDB" id="A0A1I7JUU7"/>
<protein>
    <submittedName>
        <fullName evidence="2">DNA replication terminus site binding protein</fullName>
    </submittedName>
</protein>
<name>A0A1I7JUU7_9GAMM</name>
<sequence length="315" mass="35766">MTDASPPSGPARTPSLRAAVPQTFHEPQYRLLAELEAAFDTLLHRTEALLSRYRDHPVACWIFEGDREARELDGHDWLRRALLDIWYLDGQDGRVTRPHIGLVAADEALLDHVARINDAKEAFAALLGRIRDQAPSLIPEVKAVLPFRHPVLHDHLRGQGLARLHLKQCWRAIPVADAPVARVRLAWYSSGRSIKRLSVREAEQKLLKLDSEAPHVRIQLRKLAGIPDGEPLAQVQQQAPLMRANLFFREALEDGRKRRAMNVALPLFVPSPDGRLPDHNLPSPTPPESRTRARRRDERLESAAFLPSLRVFRYR</sequence>
<dbReference type="InterPro" id="IPR036381">
    <property type="entry name" value="Tus_dom1"/>
</dbReference>
<dbReference type="GO" id="GO:0005737">
    <property type="term" value="C:cytoplasm"/>
    <property type="evidence" value="ECO:0007669"/>
    <property type="project" value="InterPro"/>
</dbReference>